<dbReference type="InterPro" id="IPR019546">
    <property type="entry name" value="TAT_signal_bac_arc"/>
</dbReference>
<proteinExistence type="predicted"/>
<dbReference type="RefSeq" id="WP_091640584.1">
    <property type="nucleotide sequence ID" value="NZ_FOEG01000002.1"/>
</dbReference>
<evidence type="ECO:0000256" key="1">
    <source>
        <dbReference type="ARBA" id="ARBA00022729"/>
    </source>
</evidence>
<reference evidence="2 3" key="1">
    <citation type="submission" date="2016-10" db="EMBL/GenBank/DDBJ databases">
        <authorList>
            <person name="de Groot N.N."/>
        </authorList>
    </citation>
    <scope>NUCLEOTIDE SEQUENCE [LARGE SCALE GENOMIC DNA]</scope>
    <source>
        <strain evidence="2 3">CGMCC 1.6291</strain>
    </source>
</reference>
<dbReference type="NCBIfam" id="TIGR02811">
    <property type="entry name" value="formate_TAT"/>
    <property type="match status" value="1"/>
</dbReference>
<dbReference type="InterPro" id="IPR014177">
    <property type="entry name" value="Formate_DH_TAT-contain"/>
</dbReference>
<dbReference type="AlphaFoldDB" id="A0A1H8RK44"/>
<name>A0A1H8RK44_9GAMM</name>
<keyword evidence="1" id="KW-0732">Signal</keyword>
<organism evidence="2 3">
    <name type="scientific">Aquisalimonas asiatica</name>
    <dbReference type="NCBI Taxonomy" id="406100"/>
    <lineage>
        <taxon>Bacteria</taxon>
        <taxon>Pseudomonadati</taxon>
        <taxon>Pseudomonadota</taxon>
        <taxon>Gammaproteobacteria</taxon>
        <taxon>Chromatiales</taxon>
        <taxon>Ectothiorhodospiraceae</taxon>
        <taxon>Aquisalimonas</taxon>
    </lineage>
</organism>
<dbReference type="Proteomes" id="UP000199657">
    <property type="component" value="Unassembled WGS sequence"/>
</dbReference>
<dbReference type="OrthoDB" id="6173795at2"/>
<evidence type="ECO:0000313" key="2">
    <source>
        <dbReference type="EMBL" id="SEO66919.1"/>
    </source>
</evidence>
<evidence type="ECO:0000313" key="3">
    <source>
        <dbReference type="Proteomes" id="UP000199657"/>
    </source>
</evidence>
<dbReference type="STRING" id="406100.SAMN04488052_10288"/>
<dbReference type="InterPro" id="IPR006311">
    <property type="entry name" value="TAT_signal"/>
</dbReference>
<dbReference type="PROSITE" id="PS51318">
    <property type="entry name" value="TAT"/>
    <property type="match status" value="1"/>
</dbReference>
<protein>
    <submittedName>
        <fullName evidence="2">Formate dehydrogenase region TAT target</fullName>
    </submittedName>
</protein>
<dbReference type="PIRSF" id="PIRSF036704">
    <property type="entry name" value="UCP036704"/>
    <property type="match status" value="1"/>
</dbReference>
<keyword evidence="3" id="KW-1185">Reference proteome</keyword>
<sequence length="71" mass="7972">MSMSDNDKTRPERRRFLKTVVATGGAVALTAGAGQVLAHNHEGPEKEELQEGKKGYHETKHIRDYYARADF</sequence>
<dbReference type="NCBIfam" id="TIGR01409">
    <property type="entry name" value="TAT_signal_seq"/>
    <property type="match status" value="1"/>
</dbReference>
<accession>A0A1H8RK44</accession>
<dbReference type="EMBL" id="FOEG01000002">
    <property type="protein sequence ID" value="SEO66919.1"/>
    <property type="molecule type" value="Genomic_DNA"/>
</dbReference>
<gene>
    <name evidence="2" type="ORF">SAMN04488052_10288</name>
</gene>